<evidence type="ECO:0000256" key="3">
    <source>
        <dbReference type="SAM" id="MobiDB-lite"/>
    </source>
</evidence>
<evidence type="ECO:0000256" key="2">
    <source>
        <dbReference type="ARBA" id="ARBA00022525"/>
    </source>
</evidence>
<evidence type="ECO:0000256" key="4">
    <source>
        <dbReference type="SAM" id="Phobius"/>
    </source>
</evidence>
<reference evidence="6" key="2">
    <citation type="submission" date="2016-02" db="EMBL/GenBank/DDBJ databases">
        <title>Draft genome sequence of five rapidly growing Mycobacterium species.</title>
        <authorList>
            <person name="Katahira K."/>
            <person name="Gotou Y."/>
            <person name="Iida K."/>
            <person name="Ogura Y."/>
            <person name="Hayashi T."/>
        </authorList>
    </citation>
    <scope>NUCLEOTIDE SEQUENCE [LARGE SCALE GENOMIC DNA]</scope>
    <source>
        <strain evidence="6">JCM15298</strain>
    </source>
</reference>
<dbReference type="Gene3D" id="3.40.50.1820">
    <property type="entry name" value="alpha/beta hydrolase"/>
    <property type="match status" value="1"/>
</dbReference>
<evidence type="ECO:0000313" key="6">
    <source>
        <dbReference type="Proteomes" id="UP000069443"/>
    </source>
</evidence>
<dbReference type="GO" id="GO:0005576">
    <property type="term" value="C:extracellular region"/>
    <property type="evidence" value="ECO:0007669"/>
    <property type="project" value="UniProtKB-SubCell"/>
</dbReference>
<evidence type="ECO:0000313" key="5">
    <source>
        <dbReference type="EMBL" id="GAS97618.1"/>
    </source>
</evidence>
<name>A0A100WGK5_MYCCR</name>
<gene>
    <name evidence="5" type="ORF">RMCC_4584</name>
</gene>
<sequence length="488" mass="50287">MLLADAAAADPYHHGLSLLRGWLPVAIQLGAAAILIAAVGWRTRRWRLLWLPLALLLGVAAAAWSNWFIDSQGMADDPAPDELWVWIGLSGLAIGVAVFGWMSAPWWRRGVSALAVAGCLLSTALAVNLWVGYFPTVQTAWNQLTAGPLPDETDLATVQAQKAAHTVPAHGAVVPVTIPADASGFKHRTELVYLPPAWFAGATQLPAVMMIGGEFNTPADWLRTGDAAATMDAFAAAHGGNAPVFVFVDSGGSFNNDTECVNGPRGNVADHLTKDVVPYVNSTFGVSPAAANWGIVGWSMGGTCAVDLTVMHPDLFSAFVDIAGDLGPTAGTHEQTVSRLFGGSETAWADFDPTTVMNAHGSYRGVAGWFEISSTPQTPHKGDPAAAADAVGLGGRDAGGNPGDQTAAAHSLCALGAAKGMDCAVIAAPGKHDWPFAKSTFTASLPWLAGRLGTPGVPRIGFPVSTAAGPAAGSPAVPTNVAEPATGK</sequence>
<feature type="transmembrane region" description="Helical" evidence="4">
    <location>
        <begin position="111"/>
        <end position="133"/>
    </location>
</feature>
<proteinExistence type="predicted"/>
<dbReference type="InterPro" id="IPR050583">
    <property type="entry name" value="Mycobacterial_A85_antigen"/>
</dbReference>
<dbReference type="PANTHER" id="PTHR48098">
    <property type="entry name" value="ENTEROCHELIN ESTERASE-RELATED"/>
    <property type="match status" value="1"/>
</dbReference>
<dbReference type="OrthoDB" id="3723842at2"/>
<keyword evidence="4" id="KW-1133">Transmembrane helix</keyword>
<feature type="compositionally biased region" description="Low complexity" evidence="3">
    <location>
        <begin position="467"/>
        <end position="479"/>
    </location>
</feature>
<comment type="caution">
    <text evidence="5">The sequence shown here is derived from an EMBL/GenBank/DDBJ whole genome shotgun (WGS) entry which is preliminary data.</text>
</comment>
<evidence type="ECO:0000256" key="1">
    <source>
        <dbReference type="ARBA" id="ARBA00004613"/>
    </source>
</evidence>
<dbReference type="EMBL" id="BCSY01000076">
    <property type="protein sequence ID" value="GAS97618.1"/>
    <property type="molecule type" value="Genomic_DNA"/>
</dbReference>
<dbReference type="RefSeq" id="WP_062658491.1">
    <property type="nucleotide sequence ID" value="NZ_BCSY01000076.1"/>
</dbReference>
<keyword evidence="2" id="KW-0964">Secreted</keyword>
<comment type="subcellular location">
    <subcellularLocation>
        <location evidence="1">Secreted</location>
    </subcellularLocation>
</comment>
<feature type="transmembrane region" description="Helical" evidence="4">
    <location>
        <begin position="84"/>
        <end position="104"/>
    </location>
</feature>
<dbReference type="InterPro" id="IPR029058">
    <property type="entry name" value="AB_hydrolase_fold"/>
</dbReference>
<keyword evidence="4" id="KW-0812">Transmembrane</keyword>
<keyword evidence="6" id="KW-1185">Reference proteome</keyword>
<dbReference type="Pfam" id="PF00756">
    <property type="entry name" value="Esterase"/>
    <property type="match status" value="1"/>
</dbReference>
<organism evidence="5 6">
    <name type="scientific">Mycolicibacterium canariasense</name>
    <name type="common">Mycobacterium canariasense</name>
    <dbReference type="NCBI Taxonomy" id="228230"/>
    <lineage>
        <taxon>Bacteria</taxon>
        <taxon>Bacillati</taxon>
        <taxon>Actinomycetota</taxon>
        <taxon>Actinomycetes</taxon>
        <taxon>Mycobacteriales</taxon>
        <taxon>Mycobacteriaceae</taxon>
        <taxon>Mycolicibacterium</taxon>
    </lineage>
</organism>
<feature type="transmembrane region" description="Helical" evidence="4">
    <location>
        <begin position="21"/>
        <end position="41"/>
    </location>
</feature>
<reference evidence="6" key="1">
    <citation type="journal article" date="2016" name="Genome Announc.">
        <title>Draft Genome Sequences of Five Rapidly Growing Mycobacterium Species, M. thermoresistibile, M. fortuitum subsp. acetamidolyticum, M. canariasense, M. brisbanense, and M. novocastrense.</title>
        <authorList>
            <person name="Katahira K."/>
            <person name="Ogura Y."/>
            <person name="Gotoh Y."/>
            <person name="Hayashi T."/>
        </authorList>
    </citation>
    <scope>NUCLEOTIDE SEQUENCE [LARGE SCALE GENOMIC DNA]</scope>
    <source>
        <strain evidence="6">JCM15298</strain>
    </source>
</reference>
<dbReference type="STRING" id="228230.RMCC_4584"/>
<dbReference type="GO" id="GO:0016747">
    <property type="term" value="F:acyltransferase activity, transferring groups other than amino-acyl groups"/>
    <property type="evidence" value="ECO:0007669"/>
    <property type="project" value="TreeGrafter"/>
</dbReference>
<dbReference type="AlphaFoldDB" id="A0A100WGK5"/>
<dbReference type="PANTHER" id="PTHR48098:SF1">
    <property type="entry name" value="DIACYLGLYCEROL ACYLTRANSFERASE_MYCOLYLTRANSFERASE AG85A"/>
    <property type="match status" value="1"/>
</dbReference>
<keyword evidence="4" id="KW-0472">Membrane</keyword>
<dbReference type="SUPFAM" id="SSF53474">
    <property type="entry name" value="alpha/beta-Hydrolases"/>
    <property type="match status" value="1"/>
</dbReference>
<protein>
    <submittedName>
        <fullName evidence="5">Esterase</fullName>
    </submittedName>
</protein>
<accession>A0A100WGK5</accession>
<feature type="region of interest" description="Disordered" evidence="3">
    <location>
        <begin position="467"/>
        <end position="488"/>
    </location>
</feature>
<dbReference type="InterPro" id="IPR000801">
    <property type="entry name" value="Esterase-like"/>
</dbReference>
<feature type="transmembrane region" description="Helical" evidence="4">
    <location>
        <begin position="48"/>
        <end position="69"/>
    </location>
</feature>
<dbReference type="Proteomes" id="UP000069443">
    <property type="component" value="Unassembled WGS sequence"/>
</dbReference>